<dbReference type="RefSeq" id="WP_067330180.1">
    <property type="nucleotide sequence ID" value="NZ_LNKT01000012.1"/>
</dbReference>
<dbReference type="AlphaFoldDB" id="A0A151CH23"/>
<sequence length="81" mass="9101">MFKITVEKECGCFQKSDFTNNASFDNKDDALIEAMKMVNHMNEEFCAKHTFRLEEDGQNFDIFVADKQKAHSGCCGGGHCG</sequence>
<comment type="caution">
    <text evidence="1">The sequence shown here is derived from an EMBL/GenBank/DDBJ whole genome shotgun (WGS) entry which is preliminary data.</text>
</comment>
<gene>
    <name evidence="1" type="ORF">AS592_08195</name>
</gene>
<organism evidence="1 2">
    <name type="scientific">Sulfurovum riftiae</name>
    <dbReference type="NCBI Taxonomy" id="1630136"/>
    <lineage>
        <taxon>Bacteria</taxon>
        <taxon>Pseudomonadati</taxon>
        <taxon>Campylobacterota</taxon>
        <taxon>Epsilonproteobacteria</taxon>
        <taxon>Campylobacterales</taxon>
        <taxon>Sulfurovaceae</taxon>
        <taxon>Sulfurovum</taxon>
    </lineage>
</organism>
<dbReference type="Proteomes" id="UP000075359">
    <property type="component" value="Unassembled WGS sequence"/>
</dbReference>
<protein>
    <submittedName>
        <fullName evidence="1">Uncharacterized protein</fullName>
    </submittedName>
</protein>
<evidence type="ECO:0000313" key="1">
    <source>
        <dbReference type="EMBL" id="KYJ86797.1"/>
    </source>
</evidence>
<dbReference type="OrthoDB" id="5344242at2"/>
<accession>A0A151CH23</accession>
<keyword evidence="2" id="KW-1185">Reference proteome</keyword>
<evidence type="ECO:0000313" key="2">
    <source>
        <dbReference type="Proteomes" id="UP000075359"/>
    </source>
</evidence>
<proteinExistence type="predicted"/>
<dbReference type="EMBL" id="LNKT01000012">
    <property type="protein sequence ID" value="KYJ86797.1"/>
    <property type="molecule type" value="Genomic_DNA"/>
</dbReference>
<dbReference type="STRING" id="1630136.AS592_08195"/>
<name>A0A151CH23_9BACT</name>
<reference evidence="1 2" key="1">
    <citation type="submission" date="2015-11" db="EMBL/GenBank/DDBJ databases">
        <title>Draft genome of Sulfurovum riftiae 1812E, a member of the Epsilonproteobacteria isolated from the tube of the deep-sea hydrothermal vent tubewom Riftia pachyptila.</title>
        <authorList>
            <person name="Vetriani C."/>
            <person name="Giovannelli D."/>
        </authorList>
    </citation>
    <scope>NUCLEOTIDE SEQUENCE [LARGE SCALE GENOMIC DNA]</scope>
    <source>
        <strain evidence="1 2">1812E</strain>
    </source>
</reference>